<evidence type="ECO:0000256" key="1">
    <source>
        <dbReference type="ARBA" id="ARBA00004604"/>
    </source>
</evidence>
<dbReference type="GO" id="GO:0030687">
    <property type="term" value="C:preribosome, large subunit precursor"/>
    <property type="evidence" value="ECO:0007669"/>
    <property type="project" value="TreeGrafter"/>
</dbReference>
<dbReference type="CDD" id="cd00009">
    <property type="entry name" value="AAA"/>
    <property type="match status" value="2"/>
</dbReference>
<evidence type="ECO:0000256" key="5">
    <source>
        <dbReference type="ARBA" id="ARBA00022741"/>
    </source>
</evidence>
<dbReference type="InterPro" id="IPR012099">
    <property type="entry name" value="Midasin"/>
</dbReference>
<dbReference type="GO" id="GO:0005524">
    <property type="term" value="F:ATP binding"/>
    <property type="evidence" value="ECO:0007669"/>
    <property type="project" value="UniProtKB-KW"/>
</dbReference>
<sequence>MLPRLIWSHQDRQCILTALSQLLLDKECTLLIGRQLRPILLDLLERNAETIKSCGQINHDLHERLCVAMSKLIGDHPDVMPFALKYFKDTSPVFHRLFLESLDTNVVRYGRRRMKLRDLMEAAYKFLQKDQAVFRELWDWSVCVPLLRSHDTLVRWYTASCLALVTCMNDEHRLSFLKKTFNPEELIHFRLKSVCCSKHNCNFDRLVEESRVQNIEQALVLANSDQNFWNKGEKLRYTQGELVAADLCAKVVAVCGVLLPRQQFEPRENQENILNHFVLVNSVCAHLQNLAMAVSSQKAVLLEGPVGCGKTFLVEFLAALTGRTKPPHILKVQLGDQTDSKTLLGMYRCTDIPGQFVWQPGTLTQAVSRGHWILLEDIDYAALDVISVLIPLLENGELLIPGRNDCIKVAPGFHLFATRRVFSYGGGWYRQQNSHAALLDKYWTKIMLNNLPKAELKEILQRSYPKLANVADCLLDIYIELTGDKHLSENQVVDNENIMEDASCLTVNKKPCLEGRELSLRDLLNWCNRIVFNFNSSASSTALNIFREALDCFTAMLSKQSNRLKMAEIIGSKLNISKHKVEYYCQLHKPEIVIGEQEVSVGRTQLIKKQSHTLLTQRKRQSFAPTRPSSVLIEQLAVCVDKGESVLLVGHRLKVINMNQQSDTADLLGGYKPVDNKLIWLPLRESFEELFAQTFSRKQNQTFLGHIQTCYRQKHWHNLLKLMQHVYKSAINKEAKENASGLREKWEEFGIRLDHAQQQMKMTENALVFAFVEGTLAQAVKKGEWILLDEINLATAETLECLSGLLEGLSGSLVLLDRGDTEPLIRDPNFHLFACMNPATDVGKRNLPPGIRNRFTEIYIEELQNEEDLYILIMDYLKGLNVSKNIVHGIITFYLTVRKECESKLVDGTGRKPHYSLRTLCRALKFSSSNPCNNIQRSLYEGFCLGFLTQLDRNSYPVVQHLICQHILFGNTKSLKQAKPKGGKMIKVEGYWISAGDNEPTIDETYILTPSVKFNLKDIVRVVSAGTYPVLIQGDTSVGKTSLIRWLAAASGNHCVRINNHEHTDIQEYIGCYTSDISGKLIFKEGVLIDAMRKGYWIILDELNLAPTDVLEALNRLLDDNRELFITETQETIKAHPRFMLFATQNPPGLYGGRKVLSRAFRNRFVELHFDELPSTELENILHKRCQLPPSYCSKLIKVMLELQSYRRGSSVFAGKHGFITLRDLFRWAERYRLAEQTVKDYDWLQHLANDGFMLLAGRVRKQEEVDIIQTVIEKYFKRKLDPQYLFSEESVKKQLAAGLSRMDEEFSHIVWTQGMRRLAVLAGRALEFGEPVLLVGDTGCGKTTICQIFAAIANQKLYSVNCHLHMETSDFLGGLRPVRQHSKDKDEVDSSRLFEWHDGALVLAMREDGFFLMDEISLADDSVLERLNSVLETEKTLVIAEKASEDSEIELLTAGKKFRILATMNPGGDFGKKELSPALRNRFTEIWCPQSNSREDLIQIVKHNLYPGLCLSTKKEEEMDIAKLMMDFIDWLSNQEFGHNCILSIRNILSWVNFMNVMAQDRLFGGPEEHQFFCISPVLTFVHAACLVYIDGIGSGTMSCSSGSTTLAREKCLYYLCRKISQIVRLNDDQRIELRMYDLEREREMAWMEGPLYQKNNLLDYALNAGTTSMNAQRLLRALQLSKPILLEGSPGVGKTSLVAALAKASGNCLCRINLSEQTDITDLFGTDLPVEGGKGGEFAWRDGPLLAALKAGHWIVLDEVSTAFVCLNLASQSVLEGLNACFDHRAEIYVPELGMSFHVQHKMTKIFGCQNPYKQGDPLSASDMEYIGNTLFPAIDKEIIIDQEITIEKKWAHKGAPWEFNLRDLFRWCQLMLIDQSPETYDPGKHMFLIYGERMRTKTDRETVVSLFKDIFGQNCKPYTGSRHFYITPYDIQVGYSVLSRANYVPPPGRNLSLLHHSLQPLEAIMKCVHMSWMVILVGPAAAGKTSLLQLLAYLTGHQLKVMPMNSSMDTTELLGGFEQVDIIRPWKFLLEKVENAVSTLLRDSLLLNTTCPEDAEVVLRAWSNFILNFKPKSLGEGNQNITIELVNKLEGVLVLVQRLNTKISSISKSEFSTLVEEFRHFKLEVVQFMNSHTHGTFEWVDGMLVQALEAGDWLLMDNVNFCSPSVLDRLNALLEPGGVLTLSERGVTDGVTPSVVPHPNFRLFLSMDPAHGEISRAMRNRGVEVYIPGDTHENPLDPHDVKLLLHGLGLLGNGICDTLIAVHTEAKETLAGSTYSLSTLIHTATLIVQRLHRGLGLAKSFYKACWEVYASTQQSQKDKKLVLDLIMKHVSALESNETKDTSLLALGLWPDSACSAVFAAEDALLSTVHSDGQVLAYCLNRLNLKSNRTLPLNIRDFEKILWSSNSDCLKFAAVEMNESWVDDLEVLSAAVKLFIEKATNQDWTLRVGWLNQIKKNLAEVPDSVYTQLEAGAASLNNFYFSPLSSRISNVIKMLQPNMTDEHVIPMDPRWNMQCLDTISNSVDFDTEIEHSDQLLILLKSLSNKAILFLNRERKSYVERSLINTKKTRTSALRVSVEFYKDPGNHSSLPHAIVAHLAAFFELWDAFVLYWVKSTQVAVSDEKLYEILHSLLWRDRFWTTSEMVALDSPGLMLLSLHWHWVVKHLISRIPQLLSGYEEQKLSKEIQSVSQQMQSSLASPEGISTSIKKLQKALGKPLPFKEKGILEIAVQLRRLSKALHVPELKPVFGDDQQQKEICILTTVTTEWKVKTVLLQAQGLVFRASYLKEFCSDEFQTLVNLQQSKLKEGGALISLHEEKPAESQQLDPALLTQLCNRVQLWPAMEYLAVLWQYKLTCDCIAEVYLKRSSNNDRLNTFSEIRPFIAFCLRLTPATSQQLQGLYYLLDCYKVSADEISLLWSELAVAAFQAFWSSTVTTTPERWLSWQPFSMEEKTISSSLMNSSIQGVGILNRAVFSKCLSEILTSSNKWSQWDTTGLPILSASRVTLGECLEKAEQLQEIRKVLWTNAAFSSVAEFRFQYVMLHKQLLALQDLIPVEMQEEYLRNCNKVFSKDLVALQYICKVLRDVGAQEMMPEQILCLWLTCVQQFCGQEVGLHNLPEAAQRGSLWVNLGLLQIYLWLPQTMFDPAVKRKYKLKYAVEELHHLECEWKTHRLSTKLHTGKDLEDEPINSHDHPHIRLLCQRIQKLKDQIARLDQKQAFRPQSPLFESLYQEVHQYVGSIAQVSKVQDLMTRLLQLLRADKSQVSQGVQNVLNEEAAWQQSHHQFRRHLAENYAAFPDAVVPLQAAILQMQHGLRLVASEVHKATFDSFVSPAKLGSLVVSLLSFPSIGSTFPTYLFHADTLCSVNSLDVLRGLKRLSLKYIAEESEKAQKICLTQEQLLVNALLYLQCHVLFKGGMDHKSLLLFRHLFQVIINEWDEQERQAQEEEEQKNSLYRYKTKSHGSGLSEEEEEEREFRRKFPLHEKDFEDITAQETLEGKMETEVALEDAILPEKILSHHSVKTVMIVHQQLCLSFAQSLWYQQNIPPNQSKLQLNLFLSCYQTGVSLIAHFYSLIGSEINDNLYGSQLLASTILQNTLFEKGNSELALKSEGPYDFYHHPNIQQMQQCQVLLKNFHKEVKALLQDWPEHPALVQLLVVMDRICRFPLSSPLSKILNGLEILLAKSQDWEENASRAVSLRKHLDLITQMIIQWRKLELNLDNVMKQYTEKSMKHWFSLYQMVEKYQQEQSEKKTEEVNLTSVVDTLKLFIEGSTLGEFHTRLQMLLEFHCHVLLMTQKKENNVLCNVLWNLYNYYKQFSESVHAKLIELRHPIEKELKKFEAALGEPCQSALVEMPKEEQLISLQDQKTPENIETNIQNLNNILRKHLTVKLDATQDLHLEDFQGWAFHPESLQGRLPKLTKRMKKICANLVKDSSILDLLKDPRSSLTDEWNIARPAMGGITNLEEAQDGHTLRCCILRMRKVSET</sequence>
<keyword evidence="8" id="KW-0539">Nucleus</keyword>
<dbReference type="Proteomes" id="UP000018936">
    <property type="component" value="Unassembled WGS sequence"/>
</dbReference>
<dbReference type="SMART" id="SM00382">
    <property type="entry name" value="AAA"/>
    <property type="match status" value="4"/>
</dbReference>
<keyword evidence="14" id="KW-1185">Reference proteome</keyword>
<dbReference type="FunFam" id="3.40.50.300:FF:000582">
    <property type="entry name" value="Midasin"/>
    <property type="match status" value="1"/>
</dbReference>
<feature type="domain" description="AAA+ ATPase" evidence="12">
    <location>
        <begin position="1682"/>
        <end position="1794"/>
    </location>
</feature>
<dbReference type="InterPro" id="IPR040848">
    <property type="entry name" value="AAA_lid_7"/>
</dbReference>
<evidence type="ECO:0000256" key="4">
    <source>
        <dbReference type="ARBA" id="ARBA00017143"/>
    </source>
</evidence>
<feature type="domain" description="AAA+ ATPase" evidence="12">
    <location>
        <begin position="1329"/>
        <end position="1495"/>
    </location>
</feature>
<dbReference type="GO" id="GO:0016887">
    <property type="term" value="F:ATP hydrolysis activity"/>
    <property type="evidence" value="ECO:0007669"/>
    <property type="project" value="InterPro"/>
</dbReference>
<dbReference type="OrthoDB" id="422220at2759"/>
<accession>V8P7R0</accession>
<dbReference type="GO" id="GO:0000055">
    <property type="term" value="P:ribosomal large subunit export from nucleus"/>
    <property type="evidence" value="ECO:0007669"/>
    <property type="project" value="TreeGrafter"/>
</dbReference>
<dbReference type="PANTHER" id="PTHR48103">
    <property type="entry name" value="MIDASIN-RELATED"/>
    <property type="match status" value="1"/>
</dbReference>
<evidence type="ECO:0000256" key="10">
    <source>
        <dbReference type="ARBA" id="ARBA00078835"/>
    </source>
</evidence>
<feature type="domain" description="AAA+ ATPase" evidence="12">
    <location>
        <begin position="1026"/>
        <end position="1171"/>
    </location>
</feature>
<dbReference type="FunFam" id="3.40.50.300:FF:000919">
    <property type="entry name" value="Midasin"/>
    <property type="match status" value="1"/>
</dbReference>
<dbReference type="InterPro" id="IPR011704">
    <property type="entry name" value="ATPase_dyneun-rel_AAA"/>
</dbReference>
<dbReference type="FunFam" id="3.40.50.300:FF:001384">
    <property type="entry name" value="Midasin"/>
    <property type="match status" value="1"/>
</dbReference>
<dbReference type="Pfam" id="PF17867">
    <property type="entry name" value="AAA_lid_7"/>
    <property type="match status" value="3"/>
</dbReference>
<keyword evidence="6" id="KW-0067">ATP-binding</keyword>
<evidence type="ECO:0000256" key="3">
    <source>
        <dbReference type="ARBA" id="ARBA00007188"/>
    </source>
</evidence>
<keyword evidence="7" id="KW-0143">Chaperone</keyword>
<keyword evidence="5" id="KW-0547">Nucleotide-binding</keyword>
<organism evidence="13 14">
    <name type="scientific">Ophiophagus hannah</name>
    <name type="common">King cobra</name>
    <name type="synonym">Naja hannah</name>
    <dbReference type="NCBI Taxonomy" id="8665"/>
    <lineage>
        <taxon>Eukaryota</taxon>
        <taxon>Metazoa</taxon>
        <taxon>Chordata</taxon>
        <taxon>Craniata</taxon>
        <taxon>Vertebrata</taxon>
        <taxon>Euteleostomi</taxon>
        <taxon>Lepidosauria</taxon>
        <taxon>Squamata</taxon>
        <taxon>Bifurcata</taxon>
        <taxon>Unidentata</taxon>
        <taxon>Episquamata</taxon>
        <taxon>Toxicofera</taxon>
        <taxon>Serpentes</taxon>
        <taxon>Colubroidea</taxon>
        <taxon>Elapidae</taxon>
        <taxon>Elapinae</taxon>
        <taxon>Ophiophagus</taxon>
    </lineage>
</organism>
<evidence type="ECO:0000256" key="6">
    <source>
        <dbReference type="ARBA" id="ARBA00022840"/>
    </source>
</evidence>
<dbReference type="Pfam" id="PF17865">
    <property type="entry name" value="AAA_lid_5"/>
    <property type="match status" value="1"/>
</dbReference>
<dbReference type="InterPro" id="IPR027417">
    <property type="entry name" value="P-loop_NTPase"/>
</dbReference>
<dbReference type="InterPro" id="IPR041190">
    <property type="entry name" value="Midasin_AAA_lid_5"/>
</dbReference>
<dbReference type="PIRSF" id="PIRSF010340">
    <property type="entry name" value="Midasin"/>
    <property type="match status" value="1"/>
</dbReference>
<evidence type="ECO:0000313" key="13">
    <source>
        <dbReference type="EMBL" id="ETE70584.1"/>
    </source>
</evidence>
<feature type="domain" description="AAA+ ATPase" evidence="12">
    <location>
        <begin position="296"/>
        <end position="865"/>
    </location>
</feature>
<name>V8P7R0_OPHHA</name>
<dbReference type="SUPFAM" id="SSF52540">
    <property type="entry name" value="P-loop containing nucleoside triphosphate hydrolases"/>
    <property type="match status" value="6"/>
</dbReference>
<protein>
    <recommendedName>
        <fullName evidence="4">Midasin</fullName>
    </recommendedName>
    <alternativeName>
        <fullName evidence="10 11">Dynein-related AAA-ATPase MDN1</fullName>
    </alternativeName>
    <alternativeName>
        <fullName evidence="9">MIDAS-containing protein</fullName>
    </alternativeName>
</protein>
<dbReference type="Gene3D" id="3.40.50.300">
    <property type="entry name" value="P-loop containing nucleotide triphosphate hydrolases"/>
    <property type="match status" value="7"/>
</dbReference>
<dbReference type="FunFam" id="3.40.50.300:FF:000956">
    <property type="entry name" value="Midasin"/>
    <property type="match status" value="1"/>
</dbReference>
<dbReference type="FunFam" id="3.40.50.300:FF:000142">
    <property type="entry name" value="Midasin"/>
    <property type="match status" value="1"/>
</dbReference>
<dbReference type="GO" id="GO:0000027">
    <property type="term" value="P:ribosomal large subunit assembly"/>
    <property type="evidence" value="ECO:0007669"/>
    <property type="project" value="InterPro"/>
</dbReference>
<evidence type="ECO:0000256" key="9">
    <source>
        <dbReference type="ARBA" id="ARBA00077000"/>
    </source>
</evidence>
<feature type="non-terminal residue" evidence="13">
    <location>
        <position position="1"/>
    </location>
</feature>
<gene>
    <name evidence="13" type="primary">MDN1</name>
    <name evidence="13" type="ORF">L345_03609</name>
</gene>
<evidence type="ECO:0000256" key="7">
    <source>
        <dbReference type="ARBA" id="ARBA00023186"/>
    </source>
</evidence>
<evidence type="ECO:0000313" key="14">
    <source>
        <dbReference type="Proteomes" id="UP000018936"/>
    </source>
</evidence>
<comment type="similarity">
    <text evidence="3">Belongs to the midasin family.</text>
</comment>
<dbReference type="EMBL" id="AZIM01000522">
    <property type="protein sequence ID" value="ETE70584.1"/>
    <property type="molecule type" value="Genomic_DNA"/>
</dbReference>
<dbReference type="FunFam" id="3.40.50.300:FF:004550">
    <property type="entry name" value="Midasin"/>
    <property type="match status" value="1"/>
</dbReference>
<dbReference type="GO" id="GO:0005654">
    <property type="term" value="C:nucleoplasm"/>
    <property type="evidence" value="ECO:0007669"/>
    <property type="project" value="UniProtKB-SubCell"/>
</dbReference>
<evidence type="ECO:0000256" key="2">
    <source>
        <dbReference type="ARBA" id="ARBA00004642"/>
    </source>
</evidence>
<dbReference type="InterPro" id="IPR003593">
    <property type="entry name" value="AAA+_ATPase"/>
</dbReference>
<dbReference type="Pfam" id="PF07728">
    <property type="entry name" value="AAA_5"/>
    <property type="match status" value="6"/>
</dbReference>
<proteinExistence type="inferred from homology"/>
<comment type="subcellular location">
    <subcellularLocation>
        <location evidence="1">Nucleus</location>
        <location evidence="1">Nucleolus</location>
    </subcellularLocation>
    <subcellularLocation>
        <location evidence="2">Nucleus</location>
        <location evidence="2">Nucleoplasm</location>
    </subcellularLocation>
</comment>
<dbReference type="PANTHER" id="PTHR48103:SF2">
    <property type="entry name" value="MIDASIN"/>
    <property type="match status" value="1"/>
</dbReference>
<evidence type="ECO:0000256" key="8">
    <source>
        <dbReference type="ARBA" id="ARBA00023242"/>
    </source>
</evidence>
<dbReference type="GO" id="GO:0005730">
    <property type="term" value="C:nucleolus"/>
    <property type="evidence" value="ECO:0007669"/>
    <property type="project" value="UniProtKB-SubCell"/>
</dbReference>
<evidence type="ECO:0000256" key="11">
    <source>
        <dbReference type="ARBA" id="ARBA00080517"/>
    </source>
</evidence>
<evidence type="ECO:0000259" key="12">
    <source>
        <dbReference type="SMART" id="SM00382"/>
    </source>
</evidence>
<comment type="caution">
    <text evidence="13">The sequence shown here is derived from an EMBL/GenBank/DDBJ whole genome shotgun (WGS) entry which is preliminary data.</text>
</comment>
<reference evidence="13 14" key="1">
    <citation type="journal article" date="2013" name="Proc. Natl. Acad. Sci. U.S.A.">
        <title>The king cobra genome reveals dynamic gene evolution and adaptation in the snake venom system.</title>
        <authorList>
            <person name="Vonk F.J."/>
            <person name="Casewell N.R."/>
            <person name="Henkel C.V."/>
            <person name="Heimberg A.M."/>
            <person name="Jansen H.J."/>
            <person name="McCleary R.J."/>
            <person name="Kerkkamp H.M."/>
            <person name="Vos R.A."/>
            <person name="Guerreiro I."/>
            <person name="Calvete J.J."/>
            <person name="Wuster W."/>
            <person name="Woods A.E."/>
            <person name="Logan J.M."/>
            <person name="Harrison R.A."/>
            <person name="Castoe T.A."/>
            <person name="de Koning A.P."/>
            <person name="Pollock D.D."/>
            <person name="Yandell M."/>
            <person name="Calderon D."/>
            <person name="Renjifo C."/>
            <person name="Currier R.B."/>
            <person name="Salgado D."/>
            <person name="Pla D."/>
            <person name="Sanz L."/>
            <person name="Hyder A.S."/>
            <person name="Ribeiro J.M."/>
            <person name="Arntzen J.W."/>
            <person name="van den Thillart G.E."/>
            <person name="Boetzer M."/>
            <person name="Pirovano W."/>
            <person name="Dirks R.P."/>
            <person name="Spaink H.P."/>
            <person name="Duboule D."/>
            <person name="McGlinn E."/>
            <person name="Kini R.M."/>
            <person name="Richardson M.K."/>
        </authorList>
    </citation>
    <scope>NUCLEOTIDE SEQUENCE</scope>
    <source>
        <tissue evidence="13">Blood</tissue>
    </source>
</reference>
<dbReference type="SUPFAM" id="SSF48371">
    <property type="entry name" value="ARM repeat"/>
    <property type="match status" value="1"/>
</dbReference>
<dbReference type="InterPro" id="IPR016024">
    <property type="entry name" value="ARM-type_fold"/>
</dbReference>